<organism evidence="1 2">
    <name type="scientific">Trifolium pratense</name>
    <name type="common">Red clover</name>
    <dbReference type="NCBI Taxonomy" id="57577"/>
    <lineage>
        <taxon>Eukaryota</taxon>
        <taxon>Viridiplantae</taxon>
        <taxon>Streptophyta</taxon>
        <taxon>Embryophyta</taxon>
        <taxon>Tracheophyta</taxon>
        <taxon>Spermatophyta</taxon>
        <taxon>Magnoliopsida</taxon>
        <taxon>eudicotyledons</taxon>
        <taxon>Gunneridae</taxon>
        <taxon>Pentapetalae</taxon>
        <taxon>rosids</taxon>
        <taxon>fabids</taxon>
        <taxon>Fabales</taxon>
        <taxon>Fabaceae</taxon>
        <taxon>Papilionoideae</taxon>
        <taxon>50 kb inversion clade</taxon>
        <taxon>NPAAA clade</taxon>
        <taxon>Hologalegina</taxon>
        <taxon>IRL clade</taxon>
        <taxon>Trifolieae</taxon>
        <taxon>Trifolium</taxon>
    </lineage>
</organism>
<accession>A0ACB0JEF9</accession>
<evidence type="ECO:0000313" key="2">
    <source>
        <dbReference type="Proteomes" id="UP001177021"/>
    </source>
</evidence>
<proteinExistence type="predicted"/>
<evidence type="ECO:0000313" key="1">
    <source>
        <dbReference type="EMBL" id="CAJ2642465.1"/>
    </source>
</evidence>
<gene>
    <name evidence="1" type="ORF">MILVUS5_LOCUS11938</name>
</gene>
<dbReference type="Proteomes" id="UP001177021">
    <property type="component" value="Unassembled WGS sequence"/>
</dbReference>
<sequence length="73" mass="8922">MVLALSDGIELKLIYIVYHCYKGKEYEKRTSTQSYINSRMRINSYELIWKIQRYDISNDNAIHCLMWLFFFPF</sequence>
<keyword evidence="2" id="KW-1185">Reference proteome</keyword>
<protein>
    <submittedName>
        <fullName evidence="1">Uncharacterized protein</fullName>
    </submittedName>
</protein>
<dbReference type="EMBL" id="CASHSV030000034">
    <property type="protein sequence ID" value="CAJ2642465.1"/>
    <property type="molecule type" value="Genomic_DNA"/>
</dbReference>
<comment type="caution">
    <text evidence="1">The sequence shown here is derived from an EMBL/GenBank/DDBJ whole genome shotgun (WGS) entry which is preliminary data.</text>
</comment>
<name>A0ACB0JEF9_TRIPR</name>
<reference evidence="1" key="1">
    <citation type="submission" date="2023-10" db="EMBL/GenBank/DDBJ databases">
        <authorList>
            <person name="Rodriguez Cubillos JULIANA M."/>
            <person name="De Vega J."/>
        </authorList>
    </citation>
    <scope>NUCLEOTIDE SEQUENCE</scope>
</reference>